<evidence type="ECO:0000256" key="1">
    <source>
        <dbReference type="ARBA" id="ARBA00008874"/>
    </source>
</evidence>
<sequence length="318" mass="36231">MSNCSGQEEGYEEIQGEIEMLQQCNHPNVVRYFASYQSISGSLLFHDFVTKCLTKDPRRRRTATEMLKVEYLKIDMIGGKSVVLMCGALLATTLPFATSTLKSTLSQGLWGFSIFFTGICSVVRSFPLEEQEDFVSQLVRFLNEGGQFPQSFKDMLNNPSERAADVVELFTLFVLNLLGYSPVPASRLDDGIKDHDLFPQSTLFFGFVLSESCFVRKLAERYKSIGDVPVVQLPELQMKEESRRALSQRDDGWREPAANWLKWFTRTIHERIFPSESYTEFEAKVNYLTVSLCHDVLDSLTNLSSLLLRCMCLISRNL</sequence>
<evidence type="ECO:0000256" key="8">
    <source>
        <dbReference type="ARBA" id="ARBA00048679"/>
    </source>
</evidence>
<comment type="caution">
    <text evidence="9">The sequence shown here is derived from an EMBL/GenBank/DDBJ whole genome shotgun (WGS) entry which is preliminary data.</text>
</comment>
<evidence type="ECO:0000256" key="3">
    <source>
        <dbReference type="ARBA" id="ARBA00022679"/>
    </source>
</evidence>
<keyword evidence="6" id="KW-0067">ATP-binding</keyword>
<dbReference type="PANTHER" id="PTHR48012:SF10">
    <property type="entry name" value="FI20177P1"/>
    <property type="match status" value="1"/>
</dbReference>
<dbReference type="PANTHER" id="PTHR48012">
    <property type="entry name" value="STERILE20-LIKE KINASE, ISOFORM B-RELATED"/>
    <property type="match status" value="1"/>
</dbReference>
<organism evidence="9 10">
    <name type="scientific">Dioscorea zingiberensis</name>
    <dbReference type="NCBI Taxonomy" id="325984"/>
    <lineage>
        <taxon>Eukaryota</taxon>
        <taxon>Viridiplantae</taxon>
        <taxon>Streptophyta</taxon>
        <taxon>Embryophyta</taxon>
        <taxon>Tracheophyta</taxon>
        <taxon>Spermatophyta</taxon>
        <taxon>Magnoliopsida</taxon>
        <taxon>Liliopsida</taxon>
        <taxon>Dioscoreales</taxon>
        <taxon>Dioscoreaceae</taxon>
        <taxon>Dioscorea</taxon>
    </lineage>
</organism>
<evidence type="ECO:0000313" key="9">
    <source>
        <dbReference type="EMBL" id="KAJ0980161.1"/>
    </source>
</evidence>
<keyword evidence="2" id="KW-0723">Serine/threonine-protein kinase</keyword>
<evidence type="ECO:0000256" key="7">
    <source>
        <dbReference type="ARBA" id="ARBA00047899"/>
    </source>
</evidence>
<evidence type="ECO:0000256" key="5">
    <source>
        <dbReference type="ARBA" id="ARBA00022777"/>
    </source>
</evidence>
<evidence type="ECO:0000256" key="4">
    <source>
        <dbReference type="ARBA" id="ARBA00022741"/>
    </source>
</evidence>
<keyword evidence="3" id="KW-0808">Transferase</keyword>
<name>A0A9D5HL04_9LILI</name>
<protein>
    <recommendedName>
        <fullName evidence="11">Protein kinase domain-containing protein</fullName>
    </recommendedName>
</protein>
<gene>
    <name evidence="9" type="ORF">J5N97_008416</name>
</gene>
<accession>A0A9D5HL04</accession>
<keyword evidence="5" id="KW-0418">Kinase</keyword>
<reference evidence="9" key="1">
    <citation type="submission" date="2021-03" db="EMBL/GenBank/DDBJ databases">
        <authorList>
            <person name="Li Z."/>
            <person name="Yang C."/>
        </authorList>
    </citation>
    <scope>NUCLEOTIDE SEQUENCE</scope>
    <source>
        <strain evidence="9">Dzin_1.0</strain>
        <tissue evidence="9">Leaf</tissue>
    </source>
</reference>
<dbReference type="EMBL" id="JAGGNH010000002">
    <property type="protein sequence ID" value="KAJ0980161.1"/>
    <property type="molecule type" value="Genomic_DNA"/>
</dbReference>
<dbReference type="Proteomes" id="UP001085076">
    <property type="component" value="Miscellaneous, Linkage group lg02"/>
</dbReference>
<comment type="catalytic activity">
    <reaction evidence="7">
        <text>L-threonyl-[protein] + ATP = O-phospho-L-threonyl-[protein] + ADP + H(+)</text>
        <dbReference type="Rhea" id="RHEA:46608"/>
        <dbReference type="Rhea" id="RHEA-COMP:11060"/>
        <dbReference type="Rhea" id="RHEA-COMP:11605"/>
        <dbReference type="ChEBI" id="CHEBI:15378"/>
        <dbReference type="ChEBI" id="CHEBI:30013"/>
        <dbReference type="ChEBI" id="CHEBI:30616"/>
        <dbReference type="ChEBI" id="CHEBI:61977"/>
        <dbReference type="ChEBI" id="CHEBI:456216"/>
        <dbReference type="EC" id="2.7.11.1"/>
    </reaction>
</comment>
<reference evidence="9" key="2">
    <citation type="journal article" date="2022" name="Hortic Res">
        <title>The genome of Dioscorea zingiberensis sheds light on the biosynthesis, origin and evolution of the medicinally important diosgenin saponins.</title>
        <authorList>
            <person name="Li Y."/>
            <person name="Tan C."/>
            <person name="Li Z."/>
            <person name="Guo J."/>
            <person name="Li S."/>
            <person name="Chen X."/>
            <person name="Wang C."/>
            <person name="Dai X."/>
            <person name="Yang H."/>
            <person name="Song W."/>
            <person name="Hou L."/>
            <person name="Xu J."/>
            <person name="Tong Z."/>
            <person name="Xu A."/>
            <person name="Yuan X."/>
            <person name="Wang W."/>
            <person name="Yang Q."/>
            <person name="Chen L."/>
            <person name="Sun Z."/>
            <person name="Wang K."/>
            <person name="Pan B."/>
            <person name="Chen J."/>
            <person name="Bao Y."/>
            <person name="Liu F."/>
            <person name="Qi X."/>
            <person name="Gang D.R."/>
            <person name="Wen J."/>
            <person name="Li J."/>
        </authorList>
    </citation>
    <scope>NUCLEOTIDE SEQUENCE</scope>
    <source>
        <strain evidence="9">Dzin_1.0</strain>
    </source>
</reference>
<evidence type="ECO:0000313" key="10">
    <source>
        <dbReference type="Proteomes" id="UP001085076"/>
    </source>
</evidence>
<evidence type="ECO:0000256" key="2">
    <source>
        <dbReference type="ARBA" id="ARBA00022527"/>
    </source>
</evidence>
<dbReference type="AlphaFoldDB" id="A0A9D5HL04"/>
<evidence type="ECO:0000256" key="6">
    <source>
        <dbReference type="ARBA" id="ARBA00022840"/>
    </source>
</evidence>
<dbReference type="GO" id="GO:0005524">
    <property type="term" value="F:ATP binding"/>
    <property type="evidence" value="ECO:0007669"/>
    <property type="project" value="UniProtKB-KW"/>
</dbReference>
<dbReference type="InterPro" id="IPR050629">
    <property type="entry name" value="STE20/SPS1-PAK"/>
</dbReference>
<comment type="similarity">
    <text evidence="1">Belongs to the protein kinase superfamily. STE Ser/Thr protein kinase family. STE20 subfamily.</text>
</comment>
<dbReference type="Gene3D" id="3.30.200.20">
    <property type="entry name" value="Phosphorylase Kinase, domain 1"/>
    <property type="match status" value="1"/>
</dbReference>
<dbReference type="GO" id="GO:0005737">
    <property type="term" value="C:cytoplasm"/>
    <property type="evidence" value="ECO:0007669"/>
    <property type="project" value="TreeGrafter"/>
</dbReference>
<evidence type="ECO:0008006" key="11">
    <source>
        <dbReference type="Google" id="ProtNLM"/>
    </source>
</evidence>
<comment type="catalytic activity">
    <reaction evidence="8">
        <text>L-seryl-[protein] + ATP = O-phospho-L-seryl-[protein] + ADP + H(+)</text>
        <dbReference type="Rhea" id="RHEA:17989"/>
        <dbReference type="Rhea" id="RHEA-COMP:9863"/>
        <dbReference type="Rhea" id="RHEA-COMP:11604"/>
        <dbReference type="ChEBI" id="CHEBI:15378"/>
        <dbReference type="ChEBI" id="CHEBI:29999"/>
        <dbReference type="ChEBI" id="CHEBI:30616"/>
        <dbReference type="ChEBI" id="CHEBI:83421"/>
        <dbReference type="ChEBI" id="CHEBI:456216"/>
        <dbReference type="EC" id="2.7.11.1"/>
    </reaction>
</comment>
<proteinExistence type="inferred from homology"/>
<dbReference type="GO" id="GO:0004674">
    <property type="term" value="F:protein serine/threonine kinase activity"/>
    <property type="evidence" value="ECO:0007669"/>
    <property type="project" value="UniProtKB-KW"/>
</dbReference>
<keyword evidence="10" id="KW-1185">Reference proteome</keyword>
<keyword evidence="4" id="KW-0547">Nucleotide-binding</keyword>